<dbReference type="RefSeq" id="WP_111589548.1">
    <property type="nucleotide sequence ID" value="NZ_CAWNWF010000022.1"/>
</dbReference>
<evidence type="ECO:0000313" key="7">
    <source>
        <dbReference type="Proteomes" id="UP000249422"/>
    </source>
</evidence>
<keyword evidence="4" id="KW-1133">Transmembrane helix</keyword>
<reference evidence="6 7" key="1">
    <citation type="submission" date="2018-06" db="EMBL/GenBank/DDBJ databases">
        <title>Freshwater and sediment microbial communities from various areas in North America, analyzing microbe dynamics in response to fracking.</title>
        <authorList>
            <person name="Lamendella R."/>
        </authorList>
    </citation>
    <scope>NUCLEOTIDE SEQUENCE [LARGE SCALE GENOMIC DNA]</scope>
    <source>
        <strain evidence="6 7">17</strain>
    </source>
</reference>
<keyword evidence="4" id="KW-0472">Membrane</keyword>
<feature type="transmembrane region" description="Helical" evidence="4">
    <location>
        <begin position="351"/>
        <end position="374"/>
    </location>
</feature>
<dbReference type="EMBL" id="QLLM01000022">
    <property type="protein sequence ID" value="RAI99672.1"/>
    <property type="molecule type" value="Genomic_DNA"/>
</dbReference>
<feature type="domain" description="Glycosyltransferase 2-like" evidence="5">
    <location>
        <begin position="130"/>
        <end position="329"/>
    </location>
</feature>
<feature type="transmembrane region" description="Helical" evidence="4">
    <location>
        <begin position="321"/>
        <end position="339"/>
    </location>
</feature>
<keyword evidence="2" id="KW-0328">Glycosyltransferase</keyword>
<comment type="caution">
    <text evidence="6">The sequence shown here is derived from an EMBL/GenBank/DDBJ whole genome shotgun (WGS) entry which is preliminary data.</text>
</comment>
<comment type="similarity">
    <text evidence="1">Belongs to the glycosyltransferase 2 family.</text>
</comment>
<dbReference type="AlphaFoldDB" id="A0AAX1PEC5"/>
<dbReference type="Pfam" id="PF13632">
    <property type="entry name" value="Glyco_trans_2_3"/>
    <property type="match status" value="1"/>
</dbReference>
<dbReference type="InterPro" id="IPR001173">
    <property type="entry name" value="Glyco_trans_2-like"/>
</dbReference>
<evidence type="ECO:0000259" key="5">
    <source>
        <dbReference type="Pfam" id="PF13632"/>
    </source>
</evidence>
<keyword evidence="3" id="KW-0808">Transferase</keyword>
<feature type="transmembrane region" description="Helical" evidence="4">
    <location>
        <begin position="6"/>
        <end position="24"/>
    </location>
</feature>
<proteinExistence type="inferred from homology"/>
<dbReference type="InterPro" id="IPR029044">
    <property type="entry name" value="Nucleotide-diphossugar_trans"/>
</dbReference>
<dbReference type="GO" id="GO:0016757">
    <property type="term" value="F:glycosyltransferase activity"/>
    <property type="evidence" value="ECO:0007669"/>
    <property type="project" value="UniProtKB-KW"/>
</dbReference>
<accession>A0AAX1PEC5</accession>
<organism evidence="6 7">
    <name type="scientific">Aeromonas salmonicida</name>
    <dbReference type="NCBI Taxonomy" id="645"/>
    <lineage>
        <taxon>Bacteria</taxon>
        <taxon>Pseudomonadati</taxon>
        <taxon>Pseudomonadota</taxon>
        <taxon>Gammaproteobacteria</taxon>
        <taxon>Aeromonadales</taxon>
        <taxon>Aeromonadaceae</taxon>
        <taxon>Aeromonas</taxon>
    </lineage>
</organism>
<dbReference type="Proteomes" id="UP000249422">
    <property type="component" value="Unassembled WGS sequence"/>
</dbReference>
<feature type="transmembrane region" description="Helical" evidence="4">
    <location>
        <begin position="292"/>
        <end position="315"/>
    </location>
</feature>
<evidence type="ECO:0000256" key="3">
    <source>
        <dbReference type="ARBA" id="ARBA00022679"/>
    </source>
</evidence>
<name>A0AAX1PEC5_AERSA</name>
<gene>
    <name evidence="6" type="ORF">DEU50_12259</name>
</gene>
<keyword evidence="4" id="KW-0812">Transmembrane</keyword>
<dbReference type="PANTHER" id="PTHR43630:SF1">
    <property type="entry name" value="POLY-BETA-1,6-N-ACETYL-D-GLUCOSAMINE SYNTHASE"/>
    <property type="match status" value="1"/>
</dbReference>
<dbReference type="CDD" id="cd06423">
    <property type="entry name" value="CESA_like"/>
    <property type="match status" value="1"/>
</dbReference>
<sequence>MLIIMLTLPFFIYLILSIFTIISLQKKTIPPPALSDDDIPGVAVLLPFYNEDCSTLQQVLESIDSQYYPVRMNILVINDGSTNVSNEMAKEWCGKARKHNFIFINLPTNSGRKGLALDRALTEVKLENEIFVIIDSDTVIHPRGVYELCTKLWSDKSYAAVCGFIVPQRNRTWINTLQFYEHMGIFGSIRTAQDKFGIVSVMAGAFVAHRATVVDDIGGWGNWLVEDISWCWKALSNNYKTGYTVKAKATTVCPDNLNALFHQRRRWSRGRMEAVKEAGLVNLRSLLKLSPFIITDIVKTLCPPILVSIVILFFISWQVSIVVLFLWLISSVALLNIFYGNYLDVLDRRMYVKTILSCTLLECIIWVPNIFGYLDEILCKRKHWLTR</sequence>
<evidence type="ECO:0000256" key="1">
    <source>
        <dbReference type="ARBA" id="ARBA00006739"/>
    </source>
</evidence>
<evidence type="ECO:0000256" key="4">
    <source>
        <dbReference type="SAM" id="Phobius"/>
    </source>
</evidence>
<dbReference type="Gene3D" id="3.90.550.10">
    <property type="entry name" value="Spore Coat Polysaccharide Biosynthesis Protein SpsA, Chain A"/>
    <property type="match status" value="1"/>
</dbReference>
<evidence type="ECO:0000313" key="6">
    <source>
        <dbReference type="EMBL" id="RAI99672.1"/>
    </source>
</evidence>
<evidence type="ECO:0000256" key="2">
    <source>
        <dbReference type="ARBA" id="ARBA00022676"/>
    </source>
</evidence>
<dbReference type="PANTHER" id="PTHR43630">
    <property type="entry name" value="POLY-BETA-1,6-N-ACETYL-D-GLUCOSAMINE SYNTHASE"/>
    <property type="match status" value="1"/>
</dbReference>
<protein>
    <submittedName>
        <fullName evidence="6">Cellulose synthase/poly-beta-1,6-N-acetylglucosamine synthase-like glycosyltransferase</fullName>
    </submittedName>
</protein>
<dbReference type="SUPFAM" id="SSF53448">
    <property type="entry name" value="Nucleotide-diphospho-sugar transferases"/>
    <property type="match status" value="1"/>
</dbReference>